<comment type="caution">
    <text evidence="7">The sequence shown here is derived from an EMBL/GenBank/DDBJ whole genome shotgun (WGS) entry which is preliminary data.</text>
</comment>
<proteinExistence type="predicted"/>
<dbReference type="Proteomes" id="UP000719267">
    <property type="component" value="Unassembled WGS sequence"/>
</dbReference>
<feature type="transmembrane region" description="Helical" evidence="6">
    <location>
        <begin position="48"/>
        <end position="66"/>
    </location>
</feature>
<dbReference type="PANTHER" id="PTHR39087">
    <property type="entry name" value="UPF0104 MEMBRANE PROTEIN MJ1595"/>
    <property type="match status" value="1"/>
</dbReference>
<evidence type="ECO:0000313" key="7">
    <source>
        <dbReference type="EMBL" id="MBW2960284.1"/>
    </source>
</evidence>
<evidence type="ECO:0000256" key="5">
    <source>
        <dbReference type="ARBA" id="ARBA00023136"/>
    </source>
</evidence>
<keyword evidence="4 6" id="KW-1133">Transmembrane helix</keyword>
<feature type="transmembrane region" description="Helical" evidence="6">
    <location>
        <begin position="241"/>
        <end position="261"/>
    </location>
</feature>
<keyword evidence="2" id="KW-1003">Cell membrane</keyword>
<evidence type="ECO:0000256" key="6">
    <source>
        <dbReference type="SAM" id="Phobius"/>
    </source>
</evidence>
<dbReference type="Pfam" id="PF03706">
    <property type="entry name" value="LPG_synthase_TM"/>
    <property type="match status" value="1"/>
</dbReference>
<dbReference type="InterPro" id="IPR022791">
    <property type="entry name" value="L-PG_synthase/AglD"/>
</dbReference>
<evidence type="ECO:0000313" key="8">
    <source>
        <dbReference type="Proteomes" id="UP000719267"/>
    </source>
</evidence>
<reference evidence="7 8" key="1">
    <citation type="submission" date="2021-07" db="EMBL/GenBank/DDBJ databases">
        <title>Mesonia aestuariivivens sp. nov., isolated from a tidal flat.</title>
        <authorList>
            <person name="Kim Y.-O."/>
            <person name="Yoon J.-H."/>
        </authorList>
    </citation>
    <scope>NUCLEOTIDE SEQUENCE [LARGE SCALE GENOMIC DNA]</scope>
    <source>
        <strain evidence="7 8">JHPTF-M18</strain>
    </source>
</reference>
<name>A0ABS6VZJ9_9FLAO</name>
<feature type="transmembrane region" description="Helical" evidence="6">
    <location>
        <begin position="161"/>
        <end position="180"/>
    </location>
</feature>
<gene>
    <name evidence="7" type="ORF">KW502_00540</name>
</gene>
<accession>A0ABS6VZJ9</accession>
<protein>
    <submittedName>
        <fullName evidence="7">Flippase-like domain-containing protein</fullName>
    </submittedName>
</protein>
<feature type="transmembrane region" description="Helical" evidence="6">
    <location>
        <begin position="215"/>
        <end position="235"/>
    </location>
</feature>
<comment type="subcellular location">
    <subcellularLocation>
        <location evidence="1">Cell membrane</location>
        <topology evidence="1">Multi-pass membrane protein</topology>
    </subcellularLocation>
</comment>
<feature type="transmembrane region" description="Helical" evidence="6">
    <location>
        <begin position="291"/>
        <end position="318"/>
    </location>
</feature>
<sequence length="322" mass="36632">MSKKVFIKSLKVILPLVLGVFFVYYSYTSATPQERTILWQNIIKVNPIWIALSMLFGVLAHLSRAYRWKFLLRPMGYEIKLYNSFMAIMAGYLCNLGIPRSGEVLRGATISSYEKIPFQKAFGTIVSERVADLVMLLLVVSTTLLLKYDLLLFFFETNHINPFWSIFILMFLIFIGFWFLKFIKNSSNVKLGKLKGFVVGILEGMVSIFNMKKSYIFILHTVFIWIMYVAMFWIIKFAVAGTVNLGFSYILIAFVVGSFTISLTNSGVGVYPVAIGAVLLIFNISKQDGEAFGWLVWGTQIILNIVLGLLSFLFLPILNKTK</sequence>
<evidence type="ECO:0000256" key="3">
    <source>
        <dbReference type="ARBA" id="ARBA00022692"/>
    </source>
</evidence>
<evidence type="ECO:0000256" key="4">
    <source>
        <dbReference type="ARBA" id="ARBA00022989"/>
    </source>
</evidence>
<feature type="transmembrane region" description="Helical" evidence="6">
    <location>
        <begin position="133"/>
        <end position="155"/>
    </location>
</feature>
<evidence type="ECO:0000256" key="1">
    <source>
        <dbReference type="ARBA" id="ARBA00004651"/>
    </source>
</evidence>
<keyword evidence="3 6" id="KW-0812">Transmembrane</keyword>
<feature type="transmembrane region" description="Helical" evidence="6">
    <location>
        <begin position="12"/>
        <end position="28"/>
    </location>
</feature>
<dbReference type="EMBL" id="JAHWDF010000001">
    <property type="protein sequence ID" value="MBW2960284.1"/>
    <property type="molecule type" value="Genomic_DNA"/>
</dbReference>
<feature type="transmembrane region" description="Helical" evidence="6">
    <location>
        <begin position="268"/>
        <end position="285"/>
    </location>
</feature>
<evidence type="ECO:0000256" key="2">
    <source>
        <dbReference type="ARBA" id="ARBA00022475"/>
    </source>
</evidence>
<dbReference type="NCBIfam" id="TIGR00374">
    <property type="entry name" value="flippase-like domain"/>
    <property type="match status" value="1"/>
</dbReference>
<keyword evidence="5 6" id="KW-0472">Membrane</keyword>
<keyword evidence="8" id="KW-1185">Reference proteome</keyword>
<dbReference type="PANTHER" id="PTHR39087:SF2">
    <property type="entry name" value="UPF0104 MEMBRANE PROTEIN MJ1595"/>
    <property type="match status" value="1"/>
</dbReference>
<organism evidence="7 8">
    <name type="scientific">Mesonia aestuariivivens</name>
    <dbReference type="NCBI Taxonomy" id="2796128"/>
    <lineage>
        <taxon>Bacteria</taxon>
        <taxon>Pseudomonadati</taxon>
        <taxon>Bacteroidota</taxon>
        <taxon>Flavobacteriia</taxon>
        <taxon>Flavobacteriales</taxon>
        <taxon>Flavobacteriaceae</taxon>
        <taxon>Mesonia</taxon>
    </lineage>
</organism>